<dbReference type="CDD" id="cd00192">
    <property type="entry name" value="PTKc"/>
    <property type="match status" value="1"/>
</dbReference>
<evidence type="ECO:0000259" key="17">
    <source>
        <dbReference type="PROSITE" id="PS50011"/>
    </source>
</evidence>
<dbReference type="InterPro" id="IPR001245">
    <property type="entry name" value="Ser-Thr/Tyr_kinase_cat_dom"/>
</dbReference>
<dbReference type="InterPro" id="IPR000719">
    <property type="entry name" value="Prot_kinase_dom"/>
</dbReference>
<evidence type="ECO:0000256" key="5">
    <source>
        <dbReference type="ARBA" id="ARBA00023157"/>
    </source>
</evidence>
<keyword evidence="7" id="KW-0325">Glycoprotein</keyword>
<dbReference type="CDD" id="cd00096">
    <property type="entry name" value="Ig"/>
    <property type="match status" value="2"/>
</dbReference>
<dbReference type="PROSITE" id="PS50011">
    <property type="entry name" value="PROTEIN_KINASE_DOM"/>
    <property type="match status" value="1"/>
</dbReference>
<sequence length="1024" mass="115622">MISSLEDGHETSAFRTLTVEHLQSSDAGLYYCKITDHNGHFNLDSYNVTVYARDVTYLEVEGTRADRETVAFVEDNYVQWLVRFRSHPPATVLWLDPKKQPIASDSPNFNDAGNYSLIIDNGYNDKRLIYHLVIEGKPIIKVVTNATQFRPDQKYVLQCEVEAYPAPTVTWTYASCQSKTSCGKTKSMEGKMTQRVGRKEYFFISDLVIVANRSAEVTCKASNARGETSTTVPILVTDVDQGFELMTPEEFVDGYPLNLTCAISKFLYKNNLVWEKDQKPLPTDLFQTELTQTKYSYVSTLFNPSMSQSHSGQYSCVAEKLDGMIYEDQSKLVHVLEVEAPKFVNTNMNGDEVKFNRDTNHQLECRVDGTPRPVVQWFKDNELFMPNETRIGLLNRNQTLYLHYLGMDDDGHYMCKATNAGGSIEASVHLRVKGKRLGTIFISLSVVFCLVSVFLLIMLMNKIRKERKLRNELTRAGLHQFEVGAIECINPDLGVDEQAELLPYDRKWEIARDKIKLGKQLGAGAFGVVMKADLKTRFSDEPIAVAVKMVKRHADPAHIKALADELKIMVHLGQHLNVVNLIGACTKNIMRMELLVVVEYCCFGNLQQFLLRHRKSFIDQVVDDAIDAGVGRDLLEQSAAEERKAREANEDRPSVRYSTNSFEGATCSQVTTNPSGYQWNTANTVSTCADSGGGAGAGHYRGEPSRQVICTKDLVSWAYQVAKGMEYLASRKVLHGDLAARNVLLAEDKVVKICDFGLARSMYKNNNYRKEGDGPLPVKWMAIESIRDRVFSTESDVWSYGIVLWEFFTLANTPYPGIDADDRLFQRVEEGYRMEKPRYATTKLYRVMRDCWNFLPSQRPSFSQLADIMENMLGDDDRMHYMNLSQKYLKPTIEVEDYLQVMRAPTHKEQSAYVNVPQGDGDSYLAMNASPPRTDGIGGGVITDEGGYLRMNLTTPSPAVAYSNLARDPEELQQMLPSAVDNPQYLDLRDRTRSEARSSGFHSLSRSPEEARAHPEYQNVSVAV</sequence>
<reference evidence="19 20" key="1">
    <citation type="submission" date="2020-04" db="EMBL/GenBank/DDBJ databases">
        <authorList>
            <person name="Alioto T."/>
            <person name="Alioto T."/>
            <person name="Gomez Garrido J."/>
        </authorList>
    </citation>
    <scope>NUCLEOTIDE SEQUENCE [LARGE SCALE GENOMIC DNA]</scope>
</reference>
<feature type="domain" description="Ig-like" evidence="18">
    <location>
        <begin position="341"/>
        <end position="429"/>
    </location>
</feature>
<dbReference type="Pfam" id="PF07679">
    <property type="entry name" value="I-set"/>
    <property type="match status" value="1"/>
</dbReference>
<keyword evidence="11 14" id="KW-0547">Nucleotide-binding</keyword>
<evidence type="ECO:0000259" key="18">
    <source>
        <dbReference type="PROSITE" id="PS50835"/>
    </source>
</evidence>
<dbReference type="Proteomes" id="UP000494165">
    <property type="component" value="Unassembled WGS sequence"/>
</dbReference>
<evidence type="ECO:0000256" key="10">
    <source>
        <dbReference type="PIRSR" id="PIRSR000615-1"/>
    </source>
</evidence>
<dbReference type="PROSITE" id="PS50835">
    <property type="entry name" value="IG_LIKE"/>
    <property type="match status" value="3"/>
</dbReference>
<protein>
    <recommendedName>
        <fullName evidence="21">Receptor protein-tyrosine kinase</fullName>
    </recommendedName>
</protein>
<evidence type="ECO:0000256" key="1">
    <source>
        <dbReference type="ARBA" id="ARBA00004167"/>
    </source>
</evidence>
<dbReference type="GO" id="GO:0004714">
    <property type="term" value="F:transmembrane receptor protein tyrosine kinase activity"/>
    <property type="evidence" value="ECO:0007669"/>
    <property type="project" value="UniProtKB-EC"/>
</dbReference>
<dbReference type="SMART" id="SM00409">
    <property type="entry name" value="IG"/>
    <property type="match status" value="4"/>
</dbReference>
<dbReference type="FunFam" id="2.60.40.10:FF:000032">
    <property type="entry name" value="palladin isoform X1"/>
    <property type="match status" value="1"/>
</dbReference>
<evidence type="ECO:0000256" key="3">
    <source>
        <dbReference type="ARBA" id="ARBA00022989"/>
    </source>
</evidence>
<comment type="subcellular location">
    <subcellularLocation>
        <location evidence="1">Membrane</location>
        <topology evidence="1">Single-pass membrane protein</topology>
    </subcellularLocation>
</comment>
<evidence type="ECO:0000256" key="11">
    <source>
        <dbReference type="PIRSR" id="PIRSR000615-2"/>
    </source>
</evidence>
<keyword evidence="12" id="KW-0479">Metal-binding</keyword>
<keyword evidence="12" id="KW-0460">Magnesium</keyword>
<proteinExistence type="predicted"/>
<dbReference type="SMART" id="SM00408">
    <property type="entry name" value="IGc2"/>
    <property type="match status" value="3"/>
</dbReference>
<dbReference type="InterPro" id="IPR003598">
    <property type="entry name" value="Ig_sub2"/>
</dbReference>
<feature type="binding site" evidence="11 14">
    <location>
        <position position="548"/>
    </location>
    <ligand>
        <name>ATP</name>
        <dbReference type="ChEBI" id="CHEBI:30616"/>
    </ligand>
</feature>
<dbReference type="Gene3D" id="2.60.40.10">
    <property type="entry name" value="Immunoglobulins"/>
    <property type="match status" value="4"/>
</dbReference>
<evidence type="ECO:0000313" key="19">
    <source>
        <dbReference type="EMBL" id="CAB3363894.1"/>
    </source>
</evidence>
<keyword evidence="5" id="KW-1015">Disulfide bond</keyword>
<feature type="region of interest" description="Disordered" evidence="15">
    <location>
        <begin position="992"/>
        <end position="1024"/>
    </location>
</feature>
<dbReference type="PANTHER" id="PTHR24416:SF600">
    <property type="entry name" value="PDGF- AND VEGF-RECEPTOR RELATED, ISOFORM J"/>
    <property type="match status" value="1"/>
</dbReference>
<dbReference type="Pfam" id="PF07714">
    <property type="entry name" value="PK_Tyr_Ser-Thr"/>
    <property type="match status" value="1"/>
</dbReference>
<feature type="domain" description="Protein kinase" evidence="17">
    <location>
        <begin position="515"/>
        <end position="873"/>
    </location>
</feature>
<dbReference type="GO" id="GO:0005524">
    <property type="term" value="F:ATP binding"/>
    <property type="evidence" value="ECO:0007669"/>
    <property type="project" value="UniProtKB-UniRule"/>
</dbReference>
<dbReference type="InterPro" id="IPR003599">
    <property type="entry name" value="Ig_sub"/>
</dbReference>
<feature type="domain" description="Ig-like" evidence="18">
    <location>
        <begin position="233"/>
        <end position="333"/>
    </location>
</feature>
<evidence type="ECO:0000256" key="7">
    <source>
        <dbReference type="ARBA" id="ARBA00023180"/>
    </source>
</evidence>
<keyword evidence="6" id="KW-0675">Receptor</keyword>
<dbReference type="AlphaFoldDB" id="A0A8S1C7P2"/>
<dbReference type="FunFam" id="1.10.510.10:FF:000373">
    <property type="entry name" value="Receptor protein-tyrosine kinase"/>
    <property type="match status" value="1"/>
</dbReference>
<evidence type="ECO:0000256" key="12">
    <source>
        <dbReference type="PIRSR" id="PIRSR000615-3"/>
    </source>
</evidence>
<evidence type="ECO:0000256" key="6">
    <source>
        <dbReference type="ARBA" id="ARBA00023170"/>
    </source>
</evidence>
<dbReference type="GO" id="GO:0005886">
    <property type="term" value="C:plasma membrane"/>
    <property type="evidence" value="ECO:0007669"/>
    <property type="project" value="TreeGrafter"/>
</dbReference>
<dbReference type="InterPro" id="IPR013783">
    <property type="entry name" value="Ig-like_fold"/>
</dbReference>
<dbReference type="InterPro" id="IPR017441">
    <property type="entry name" value="Protein_kinase_ATP_BS"/>
</dbReference>
<keyword evidence="11 14" id="KW-0067">ATP-binding</keyword>
<dbReference type="InterPro" id="IPR013098">
    <property type="entry name" value="Ig_I-set"/>
</dbReference>
<dbReference type="SUPFAM" id="SSF56112">
    <property type="entry name" value="Protein kinase-like (PK-like)"/>
    <property type="match status" value="1"/>
</dbReference>
<feature type="site" description="Important for interaction with phosphotyrosine-binding proteins" evidence="13">
    <location>
        <position position="881"/>
    </location>
</feature>
<keyword evidence="8" id="KW-0393">Immunoglobulin domain</keyword>
<feature type="binding site" evidence="12">
    <location>
        <position position="755"/>
    </location>
    <ligand>
        <name>Mg(2+)</name>
        <dbReference type="ChEBI" id="CHEBI:18420"/>
    </ligand>
</feature>
<comment type="catalytic activity">
    <reaction evidence="9">
        <text>L-tyrosyl-[protein] + ATP = O-phospho-L-tyrosyl-[protein] + ADP + H(+)</text>
        <dbReference type="Rhea" id="RHEA:10596"/>
        <dbReference type="Rhea" id="RHEA-COMP:10136"/>
        <dbReference type="Rhea" id="RHEA-COMP:20101"/>
        <dbReference type="ChEBI" id="CHEBI:15378"/>
        <dbReference type="ChEBI" id="CHEBI:30616"/>
        <dbReference type="ChEBI" id="CHEBI:46858"/>
        <dbReference type="ChEBI" id="CHEBI:61978"/>
        <dbReference type="ChEBI" id="CHEBI:456216"/>
        <dbReference type="EC" id="2.7.10.1"/>
    </reaction>
</comment>
<dbReference type="PROSITE" id="PS00109">
    <property type="entry name" value="PROTEIN_KINASE_TYR"/>
    <property type="match status" value="1"/>
</dbReference>
<dbReference type="PIRSF" id="PIRSF000615">
    <property type="entry name" value="TyrPK_CSF1-R"/>
    <property type="match status" value="1"/>
</dbReference>
<dbReference type="GO" id="GO:0007169">
    <property type="term" value="P:cell surface receptor protein tyrosine kinase signaling pathway"/>
    <property type="evidence" value="ECO:0007669"/>
    <property type="project" value="TreeGrafter"/>
</dbReference>
<keyword evidence="4 16" id="KW-0472">Membrane</keyword>
<dbReference type="PANTHER" id="PTHR24416">
    <property type="entry name" value="TYROSINE-PROTEIN KINASE RECEPTOR"/>
    <property type="match status" value="1"/>
</dbReference>
<evidence type="ECO:0000256" key="15">
    <source>
        <dbReference type="SAM" id="MobiDB-lite"/>
    </source>
</evidence>
<evidence type="ECO:0000256" key="2">
    <source>
        <dbReference type="ARBA" id="ARBA00022692"/>
    </source>
</evidence>
<keyword evidence="20" id="KW-1185">Reference proteome</keyword>
<dbReference type="PROSITE" id="PS00107">
    <property type="entry name" value="PROTEIN_KINASE_ATP"/>
    <property type="match status" value="1"/>
</dbReference>
<evidence type="ECO:0008006" key="21">
    <source>
        <dbReference type="Google" id="ProtNLM"/>
    </source>
</evidence>
<dbReference type="EMBL" id="CADEPI010000013">
    <property type="protein sequence ID" value="CAB3363894.1"/>
    <property type="molecule type" value="Genomic_DNA"/>
</dbReference>
<dbReference type="InterPro" id="IPR050122">
    <property type="entry name" value="RTK"/>
</dbReference>
<dbReference type="OrthoDB" id="3256376at2759"/>
<accession>A0A8S1C7P2</accession>
<dbReference type="SUPFAM" id="SSF48726">
    <property type="entry name" value="Immunoglobulin"/>
    <property type="match status" value="4"/>
</dbReference>
<feature type="binding site" evidence="11">
    <location>
        <begin position="522"/>
        <end position="529"/>
    </location>
    <ligand>
        <name>ATP</name>
        <dbReference type="ChEBI" id="CHEBI:30616"/>
    </ligand>
</feature>
<feature type="active site" description="Proton acceptor" evidence="10">
    <location>
        <position position="737"/>
    </location>
</feature>
<feature type="transmembrane region" description="Helical" evidence="16">
    <location>
        <begin position="437"/>
        <end position="460"/>
    </location>
</feature>
<dbReference type="GO" id="GO:0043235">
    <property type="term" value="C:receptor complex"/>
    <property type="evidence" value="ECO:0007669"/>
    <property type="project" value="TreeGrafter"/>
</dbReference>
<dbReference type="Gene3D" id="1.10.510.10">
    <property type="entry name" value="Transferase(Phosphotransferase) domain 1"/>
    <property type="match status" value="1"/>
</dbReference>
<evidence type="ECO:0000256" key="16">
    <source>
        <dbReference type="SAM" id="Phobius"/>
    </source>
</evidence>
<dbReference type="InterPro" id="IPR011009">
    <property type="entry name" value="Kinase-like_dom_sf"/>
</dbReference>
<dbReference type="InterPro" id="IPR008266">
    <property type="entry name" value="Tyr_kinase_AS"/>
</dbReference>
<dbReference type="FunFam" id="3.30.200.20:FF:000384">
    <property type="entry name" value="Receptor protein-tyrosine kinase"/>
    <property type="match status" value="1"/>
</dbReference>
<evidence type="ECO:0000313" key="20">
    <source>
        <dbReference type="Proteomes" id="UP000494165"/>
    </source>
</evidence>
<keyword evidence="2 16" id="KW-0812">Transmembrane</keyword>
<evidence type="ECO:0000256" key="4">
    <source>
        <dbReference type="ARBA" id="ARBA00023136"/>
    </source>
</evidence>
<organism evidence="19 20">
    <name type="scientific">Cloeon dipterum</name>
    <dbReference type="NCBI Taxonomy" id="197152"/>
    <lineage>
        <taxon>Eukaryota</taxon>
        <taxon>Metazoa</taxon>
        <taxon>Ecdysozoa</taxon>
        <taxon>Arthropoda</taxon>
        <taxon>Hexapoda</taxon>
        <taxon>Insecta</taxon>
        <taxon>Pterygota</taxon>
        <taxon>Palaeoptera</taxon>
        <taxon>Ephemeroptera</taxon>
        <taxon>Pisciforma</taxon>
        <taxon>Baetidae</taxon>
        <taxon>Cloeon</taxon>
    </lineage>
</organism>
<evidence type="ECO:0000256" key="8">
    <source>
        <dbReference type="ARBA" id="ARBA00023319"/>
    </source>
</evidence>
<dbReference type="GO" id="GO:0046872">
    <property type="term" value="F:metal ion binding"/>
    <property type="evidence" value="ECO:0007669"/>
    <property type="project" value="UniProtKB-KW"/>
</dbReference>
<name>A0A8S1C7P2_9INSE</name>
<evidence type="ECO:0000256" key="13">
    <source>
        <dbReference type="PIRSR" id="PIRSR000615-4"/>
    </source>
</evidence>
<feature type="binding site" evidence="12">
    <location>
        <position position="742"/>
    </location>
    <ligand>
        <name>Mg(2+)</name>
        <dbReference type="ChEBI" id="CHEBI:18420"/>
    </ligand>
</feature>
<dbReference type="InterPro" id="IPR007110">
    <property type="entry name" value="Ig-like_dom"/>
</dbReference>
<dbReference type="InterPro" id="IPR036179">
    <property type="entry name" value="Ig-like_dom_sf"/>
</dbReference>
<evidence type="ECO:0000256" key="9">
    <source>
        <dbReference type="ARBA" id="ARBA00051243"/>
    </source>
</evidence>
<feature type="binding site" evidence="11">
    <location>
        <position position="741"/>
    </location>
    <ligand>
        <name>ATP</name>
        <dbReference type="ChEBI" id="CHEBI:30616"/>
    </ligand>
</feature>
<keyword evidence="3 16" id="KW-1133">Transmembrane helix</keyword>
<feature type="domain" description="Ig-like" evidence="18">
    <location>
        <begin position="138"/>
        <end position="231"/>
    </location>
</feature>
<evidence type="ECO:0000256" key="14">
    <source>
        <dbReference type="PROSITE-ProRule" id="PRU10141"/>
    </source>
</evidence>
<dbReference type="Gene3D" id="3.30.200.20">
    <property type="entry name" value="Phosphorylase Kinase, domain 1"/>
    <property type="match status" value="1"/>
</dbReference>
<comment type="caution">
    <text evidence="19">The sequence shown here is derived from an EMBL/GenBank/DDBJ whole genome shotgun (WGS) entry which is preliminary data.</text>
</comment>
<gene>
    <name evidence="19" type="ORF">CLODIP_2_CD09903</name>
</gene>